<sequence>MGTTDRTGVAMTIDPRAHLRLARPSRDLAAAERFYVDGLGLHVLYRATASGPGEHDLLMLGWSGASWHLELVAGENLAAPPAPNPEDLLVLYLAGPVDDALVARLAAAGGVRVSQGPYWDRWGVTVADPDGYRLVLSTRSWSNSAG</sequence>
<dbReference type="CDD" id="cd06587">
    <property type="entry name" value="VOC"/>
    <property type="match status" value="1"/>
</dbReference>
<dbReference type="Gene3D" id="3.10.180.10">
    <property type="entry name" value="2,3-Dihydroxybiphenyl 1,2-Dioxygenase, domain 1"/>
    <property type="match status" value="1"/>
</dbReference>
<dbReference type="InterPro" id="IPR029068">
    <property type="entry name" value="Glyas_Bleomycin-R_OHBP_Dase"/>
</dbReference>
<evidence type="ECO:0000259" key="1">
    <source>
        <dbReference type="PROSITE" id="PS51819"/>
    </source>
</evidence>
<proteinExistence type="predicted"/>
<name>A0A8J3K8L5_9ACTN</name>
<dbReference type="Proteomes" id="UP000619293">
    <property type="component" value="Unassembled WGS sequence"/>
</dbReference>
<evidence type="ECO:0000313" key="2">
    <source>
        <dbReference type="EMBL" id="GIF92178.1"/>
    </source>
</evidence>
<dbReference type="InterPro" id="IPR058997">
    <property type="entry name" value="YycE-like_C"/>
</dbReference>
<dbReference type="InterPro" id="IPR058998">
    <property type="entry name" value="YycE-like_N"/>
</dbReference>
<protein>
    <submittedName>
        <fullName evidence="2">Glyoxalase/bleomycin resistance protein/dioxygenase</fullName>
    </submittedName>
</protein>
<dbReference type="Pfam" id="PF22659">
    <property type="entry name" value="YycE-like_C"/>
    <property type="match status" value="1"/>
</dbReference>
<keyword evidence="3" id="KW-1185">Reference proteome</keyword>
<gene>
    <name evidence="2" type="ORF">Cch02nite_56220</name>
</gene>
<dbReference type="PROSITE" id="PS51819">
    <property type="entry name" value="VOC"/>
    <property type="match status" value="1"/>
</dbReference>
<dbReference type="SUPFAM" id="SSF54593">
    <property type="entry name" value="Glyoxalase/Bleomycin resistance protein/Dihydroxybiphenyl dioxygenase"/>
    <property type="match status" value="1"/>
</dbReference>
<dbReference type="AlphaFoldDB" id="A0A8J3K8L5"/>
<comment type="caution">
    <text evidence="2">The sequence shown here is derived from an EMBL/GenBank/DDBJ whole genome shotgun (WGS) entry which is preliminary data.</text>
</comment>
<evidence type="ECO:0000313" key="3">
    <source>
        <dbReference type="Proteomes" id="UP000619293"/>
    </source>
</evidence>
<dbReference type="EMBL" id="BONG01000042">
    <property type="protein sequence ID" value="GIF92178.1"/>
    <property type="molecule type" value="Genomic_DNA"/>
</dbReference>
<feature type="domain" description="VOC" evidence="1">
    <location>
        <begin position="15"/>
        <end position="139"/>
    </location>
</feature>
<reference evidence="2 3" key="1">
    <citation type="submission" date="2021-01" db="EMBL/GenBank/DDBJ databases">
        <title>Whole genome shotgun sequence of Catellatospora chokoriensis NBRC 107358.</title>
        <authorList>
            <person name="Komaki H."/>
            <person name="Tamura T."/>
        </authorList>
    </citation>
    <scope>NUCLEOTIDE SEQUENCE [LARGE SCALE GENOMIC DNA]</scope>
    <source>
        <strain evidence="2 3">NBRC 107358</strain>
    </source>
</reference>
<dbReference type="Pfam" id="PF22658">
    <property type="entry name" value="YycE-like_N"/>
    <property type="match status" value="1"/>
</dbReference>
<dbReference type="InterPro" id="IPR037523">
    <property type="entry name" value="VOC_core"/>
</dbReference>
<accession>A0A8J3K8L5</accession>
<organism evidence="2 3">
    <name type="scientific">Catellatospora chokoriensis</name>
    <dbReference type="NCBI Taxonomy" id="310353"/>
    <lineage>
        <taxon>Bacteria</taxon>
        <taxon>Bacillati</taxon>
        <taxon>Actinomycetota</taxon>
        <taxon>Actinomycetes</taxon>
        <taxon>Micromonosporales</taxon>
        <taxon>Micromonosporaceae</taxon>
        <taxon>Catellatospora</taxon>
    </lineage>
</organism>